<evidence type="ECO:0000313" key="5">
    <source>
        <dbReference type="Proteomes" id="UP000505306"/>
    </source>
</evidence>
<proteinExistence type="predicted"/>
<dbReference type="RefSeq" id="WP_164680233.1">
    <property type="nucleotide sequence ID" value="NZ_CP049057.1"/>
</dbReference>
<dbReference type="KEGG" id="mgel:G5B37_11815"/>
<dbReference type="AlphaFoldDB" id="A0A6G6GR86"/>
<evidence type="ECO:0000256" key="2">
    <source>
        <dbReference type="SAM" id="Phobius"/>
    </source>
</evidence>
<keyword evidence="2" id="KW-0472">Membrane</keyword>
<name>A0A6G6GR86_9FLAO</name>
<keyword evidence="2" id="KW-0812">Transmembrane</keyword>
<feature type="transmembrane region" description="Helical" evidence="2">
    <location>
        <begin position="32"/>
        <end position="52"/>
    </location>
</feature>
<feature type="region of interest" description="Disordered" evidence="1">
    <location>
        <begin position="126"/>
        <end position="157"/>
    </location>
</feature>
<feature type="domain" description="2TM" evidence="3">
    <location>
        <begin position="20"/>
        <end position="102"/>
    </location>
</feature>
<feature type="transmembrane region" description="Helical" evidence="2">
    <location>
        <begin position="64"/>
        <end position="85"/>
    </location>
</feature>
<gene>
    <name evidence="4" type="ORF">G5B37_11815</name>
</gene>
<sequence>MFSKTNKKERIDADQREQYEYARKRIKQKKGLMRHFIIFLVGSVLLLVVNLVLKKGEDFLIPQWSVWAVLLWSFLLLIHVFNVFVTNKFMGKEWEDQQLEKLKNLQQKRIDALKKQALQEATVEEIKATRETETPASTDHTLELKKNNPNELPPEQT</sequence>
<dbReference type="InterPro" id="IPR025698">
    <property type="entry name" value="2TM_dom"/>
</dbReference>
<dbReference type="Pfam" id="PF13239">
    <property type="entry name" value="2TM"/>
    <property type="match status" value="1"/>
</dbReference>
<protein>
    <submittedName>
        <fullName evidence="4">2TM domain-containing protein</fullName>
    </submittedName>
</protein>
<keyword evidence="2" id="KW-1133">Transmembrane helix</keyword>
<accession>A0A6G6GR86</accession>
<evidence type="ECO:0000259" key="3">
    <source>
        <dbReference type="Pfam" id="PF13239"/>
    </source>
</evidence>
<keyword evidence="5" id="KW-1185">Reference proteome</keyword>
<evidence type="ECO:0000313" key="4">
    <source>
        <dbReference type="EMBL" id="QIE60221.1"/>
    </source>
</evidence>
<dbReference type="EMBL" id="CP049057">
    <property type="protein sequence ID" value="QIE60221.1"/>
    <property type="molecule type" value="Genomic_DNA"/>
</dbReference>
<reference evidence="4 5" key="1">
    <citation type="submission" date="2020-02" db="EMBL/GenBank/DDBJ databases">
        <title>Complete genome sequence of Flavobacteriaceae bacterium.</title>
        <authorList>
            <person name="Kim S.-J."/>
            <person name="Kim Y.-S."/>
            <person name="Kim K.-H."/>
        </authorList>
    </citation>
    <scope>NUCLEOTIDE SEQUENCE [LARGE SCALE GENOMIC DNA]</scope>
    <source>
        <strain evidence="4 5">RR4-40</strain>
    </source>
</reference>
<dbReference type="Proteomes" id="UP000505306">
    <property type="component" value="Chromosome"/>
</dbReference>
<evidence type="ECO:0000256" key="1">
    <source>
        <dbReference type="SAM" id="MobiDB-lite"/>
    </source>
</evidence>
<organism evidence="4 5">
    <name type="scientific">Rasiella rasia</name>
    <dbReference type="NCBI Taxonomy" id="2744027"/>
    <lineage>
        <taxon>Bacteria</taxon>
        <taxon>Pseudomonadati</taxon>
        <taxon>Bacteroidota</taxon>
        <taxon>Flavobacteriia</taxon>
        <taxon>Flavobacteriales</taxon>
        <taxon>Flavobacteriaceae</taxon>
        <taxon>Rasiella</taxon>
    </lineage>
</organism>